<dbReference type="InterPro" id="IPR049940">
    <property type="entry name" value="GluQ/Sye"/>
</dbReference>
<dbReference type="EMBL" id="VBAK01000165">
    <property type="protein sequence ID" value="TMI87193.1"/>
    <property type="molecule type" value="Genomic_DNA"/>
</dbReference>
<evidence type="ECO:0000256" key="2">
    <source>
        <dbReference type="ARBA" id="ARBA00022598"/>
    </source>
</evidence>
<feature type="binding site" evidence="7">
    <location>
        <position position="260"/>
    </location>
    <ligand>
        <name>ATP</name>
        <dbReference type="ChEBI" id="CHEBI:30616"/>
    </ligand>
</feature>
<feature type="domain" description="Glutamyl/glutaminyl-tRNA synthetase class Ib catalytic" evidence="8">
    <location>
        <begin position="8"/>
        <end position="326"/>
    </location>
</feature>
<evidence type="ECO:0000256" key="4">
    <source>
        <dbReference type="ARBA" id="ARBA00022840"/>
    </source>
</evidence>
<evidence type="ECO:0000259" key="8">
    <source>
        <dbReference type="Pfam" id="PF00749"/>
    </source>
</evidence>
<organism evidence="10 11">
    <name type="scientific">Candidatus Segetimicrobium genomatis</name>
    <dbReference type="NCBI Taxonomy" id="2569760"/>
    <lineage>
        <taxon>Bacteria</taxon>
        <taxon>Bacillati</taxon>
        <taxon>Candidatus Sysuimicrobiota</taxon>
        <taxon>Candidatus Sysuimicrobiia</taxon>
        <taxon>Candidatus Sysuimicrobiales</taxon>
        <taxon>Candidatus Segetimicrobiaceae</taxon>
        <taxon>Candidatus Segetimicrobium</taxon>
    </lineage>
</organism>
<proteinExistence type="inferred from homology"/>
<dbReference type="InterPro" id="IPR001412">
    <property type="entry name" value="aa-tRNA-synth_I_CS"/>
</dbReference>
<sequence length="504" mass="56495">MTQEVTGQVRTRYAPSPTGYLHVGGAWMAFFNWLFARHYQGQFVIRIEDTDRDRSTEAFEAAIIEDLRWLGIDWDEGPDTGGPYGPYRQTERSALYHEHAGILRARGAAYPCYCTREELEADREQAIAEHRPYRYVGRCRNLSEAERRQREAGGRVATLRFRVPEGHPTIVVEDLVLGRVEFAPADLDDFIIQRSDGTPLYNFANVVDDRGMQMTHIVRGSEHLSNTPRQFLMYEAFGWAPPRVAHLPVLLGVDRKKLSKRHGDTSVRDYARLGYLPEALVNFFALMGWYPEDGRELFTVPDLIERFRIEEMGKSAAVFDIQKLNWMNGEYMQAAYRENPDRVIDLVVAFLKDEHLLNGEVSPDVRAYVGRVVAIMGERLRLPGDVVTYGEFFFRDVAYDPEAVQKVLSAPGVANLLRRARAALGALPSWTLAAIEAAVRGAAAQGGVAAKDVIHPLRVALTGKTVGPGLFELIEVLGKERVLARLDRAIALIESAGPSAAPRG</sequence>
<dbReference type="GO" id="GO:0005524">
    <property type="term" value="F:ATP binding"/>
    <property type="evidence" value="ECO:0007669"/>
    <property type="project" value="UniProtKB-UniRule"/>
</dbReference>
<dbReference type="FunFam" id="3.40.50.620:FF:000045">
    <property type="entry name" value="Glutamate--tRNA ligase, mitochondrial"/>
    <property type="match status" value="1"/>
</dbReference>
<dbReference type="InterPro" id="IPR033910">
    <property type="entry name" value="GluRS_core"/>
</dbReference>
<name>A0A537JUI5_9BACT</name>
<protein>
    <recommendedName>
        <fullName evidence="7">Glutamate--tRNA ligase</fullName>
        <ecNumber evidence="7">6.1.1.17</ecNumber>
    </recommendedName>
    <alternativeName>
        <fullName evidence="7">Glutamyl-tRNA synthetase</fullName>
        <shortName evidence="7">GluRS</shortName>
    </alternativeName>
</protein>
<evidence type="ECO:0000256" key="1">
    <source>
        <dbReference type="ARBA" id="ARBA00007894"/>
    </source>
</evidence>
<comment type="subunit">
    <text evidence="7">Monomer.</text>
</comment>
<dbReference type="GO" id="GO:0008270">
    <property type="term" value="F:zinc ion binding"/>
    <property type="evidence" value="ECO:0007669"/>
    <property type="project" value="InterPro"/>
</dbReference>
<dbReference type="Gene3D" id="3.40.50.620">
    <property type="entry name" value="HUPs"/>
    <property type="match status" value="1"/>
</dbReference>
<dbReference type="SUPFAM" id="SSF52374">
    <property type="entry name" value="Nucleotidylyl transferase"/>
    <property type="match status" value="1"/>
</dbReference>
<dbReference type="PANTHER" id="PTHR43311:SF2">
    <property type="entry name" value="GLUTAMATE--TRNA LIGASE, MITOCHONDRIAL-RELATED"/>
    <property type="match status" value="1"/>
</dbReference>
<reference evidence="10 11" key="1">
    <citation type="journal article" date="2019" name="Nat. Microbiol.">
        <title>Mediterranean grassland soil C-N compound turnover is dependent on rainfall and depth, and is mediated by genomically divergent microorganisms.</title>
        <authorList>
            <person name="Diamond S."/>
            <person name="Andeer P.F."/>
            <person name="Li Z."/>
            <person name="Crits-Christoph A."/>
            <person name="Burstein D."/>
            <person name="Anantharaman K."/>
            <person name="Lane K.R."/>
            <person name="Thomas B.C."/>
            <person name="Pan C."/>
            <person name="Northen T.R."/>
            <person name="Banfield J.F."/>
        </authorList>
    </citation>
    <scope>NUCLEOTIDE SEQUENCE [LARGE SCALE GENOMIC DNA]</scope>
    <source>
        <strain evidence="10">NP_3</strain>
    </source>
</reference>
<keyword evidence="5 7" id="KW-0648">Protein biosynthesis</keyword>
<evidence type="ECO:0000259" key="9">
    <source>
        <dbReference type="Pfam" id="PF19269"/>
    </source>
</evidence>
<dbReference type="GO" id="GO:0006424">
    <property type="term" value="P:glutamyl-tRNA aminoacylation"/>
    <property type="evidence" value="ECO:0007669"/>
    <property type="project" value="UniProtKB-UniRule"/>
</dbReference>
<evidence type="ECO:0000256" key="6">
    <source>
        <dbReference type="ARBA" id="ARBA00023146"/>
    </source>
</evidence>
<keyword evidence="7" id="KW-0963">Cytoplasm</keyword>
<dbReference type="GO" id="GO:0000049">
    <property type="term" value="F:tRNA binding"/>
    <property type="evidence" value="ECO:0007669"/>
    <property type="project" value="InterPro"/>
</dbReference>
<comment type="caution">
    <text evidence="10">The sequence shown here is derived from an EMBL/GenBank/DDBJ whole genome shotgun (WGS) entry which is preliminary data.</text>
</comment>
<keyword evidence="2 7" id="KW-0436">Ligase</keyword>
<evidence type="ECO:0000256" key="3">
    <source>
        <dbReference type="ARBA" id="ARBA00022741"/>
    </source>
</evidence>
<dbReference type="GO" id="GO:0005829">
    <property type="term" value="C:cytosol"/>
    <property type="evidence" value="ECO:0007669"/>
    <property type="project" value="TreeGrafter"/>
</dbReference>
<evidence type="ECO:0000313" key="11">
    <source>
        <dbReference type="Proteomes" id="UP000318509"/>
    </source>
</evidence>
<dbReference type="InterPro" id="IPR000924">
    <property type="entry name" value="Glu/Gln-tRNA-synth"/>
</dbReference>
<dbReference type="AlphaFoldDB" id="A0A537JUI5"/>
<feature type="domain" description="Aminoacyl-tRNA synthetase class I anticodon-binding" evidence="9">
    <location>
        <begin position="356"/>
        <end position="490"/>
    </location>
</feature>
<comment type="subcellular location">
    <subcellularLocation>
        <location evidence="7">Cytoplasm</location>
    </subcellularLocation>
</comment>
<dbReference type="HAMAP" id="MF_00022">
    <property type="entry name" value="Glu_tRNA_synth_type1"/>
    <property type="match status" value="1"/>
</dbReference>
<evidence type="ECO:0000256" key="7">
    <source>
        <dbReference type="HAMAP-Rule" id="MF_00022"/>
    </source>
</evidence>
<keyword evidence="3 7" id="KW-0547">Nucleotide-binding</keyword>
<dbReference type="NCBIfam" id="TIGR00464">
    <property type="entry name" value="gltX_bact"/>
    <property type="match status" value="1"/>
</dbReference>
<dbReference type="InterPro" id="IPR045462">
    <property type="entry name" value="aa-tRNA-synth_I_cd-bd"/>
</dbReference>
<dbReference type="PANTHER" id="PTHR43311">
    <property type="entry name" value="GLUTAMATE--TRNA LIGASE"/>
    <property type="match status" value="1"/>
</dbReference>
<dbReference type="PRINTS" id="PR00987">
    <property type="entry name" value="TRNASYNTHGLU"/>
</dbReference>
<dbReference type="InterPro" id="IPR020751">
    <property type="entry name" value="aa-tRNA-synth_I_codon-bd_sub2"/>
</dbReference>
<keyword evidence="4 7" id="KW-0067">ATP-binding</keyword>
<dbReference type="PROSITE" id="PS00178">
    <property type="entry name" value="AA_TRNA_LIGASE_I"/>
    <property type="match status" value="1"/>
</dbReference>
<dbReference type="InterPro" id="IPR004527">
    <property type="entry name" value="Glu-tRNA-ligase_bac/mito"/>
</dbReference>
<keyword evidence="6 7" id="KW-0030">Aminoacyl-tRNA synthetase</keyword>
<feature type="short sequence motif" description="'KMSKS' region" evidence="7">
    <location>
        <begin position="257"/>
        <end position="261"/>
    </location>
</feature>
<dbReference type="InterPro" id="IPR020058">
    <property type="entry name" value="Glu/Gln-tRNA-synth_Ib_cat-dom"/>
</dbReference>
<gene>
    <name evidence="7" type="primary">gltX</name>
    <name evidence="10" type="ORF">E6H00_16395</name>
</gene>
<dbReference type="CDD" id="cd00808">
    <property type="entry name" value="GluRS_core"/>
    <property type="match status" value="1"/>
</dbReference>
<evidence type="ECO:0000313" key="10">
    <source>
        <dbReference type="EMBL" id="TMI87193.1"/>
    </source>
</evidence>
<dbReference type="InterPro" id="IPR014729">
    <property type="entry name" value="Rossmann-like_a/b/a_fold"/>
</dbReference>
<dbReference type="SUPFAM" id="SSF48163">
    <property type="entry name" value="An anticodon-binding domain of class I aminoacyl-tRNA synthetases"/>
    <property type="match status" value="1"/>
</dbReference>
<accession>A0A537JUI5</accession>
<comment type="catalytic activity">
    <reaction evidence="7">
        <text>tRNA(Glu) + L-glutamate + ATP = L-glutamyl-tRNA(Glu) + AMP + diphosphate</text>
        <dbReference type="Rhea" id="RHEA:23540"/>
        <dbReference type="Rhea" id="RHEA-COMP:9663"/>
        <dbReference type="Rhea" id="RHEA-COMP:9680"/>
        <dbReference type="ChEBI" id="CHEBI:29985"/>
        <dbReference type="ChEBI" id="CHEBI:30616"/>
        <dbReference type="ChEBI" id="CHEBI:33019"/>
        <dbReference type="ChEBI" id="CHEBI:78442"/>
        <dbReference type="ChEBI" id="CHEBI:78520"/>
        <dbReference type="ChEBI" id="CHEBI:456215"/>
        <dbReference type="EC" id="6.1.1.17"/>
    </reaction>
</comment>
<dbReference type="InterPro" id="IPR008925">
    <property type="entry name" value="aa_tRNA-synth_I_cd-bd_sf"/>
</dbReference>
<comment type="caution">
    <text evidence="7">Lacks conserved residue(s) required for the propagation of feature annotation.</text>
</comment>
<feature type="short sequence motif" description="'HIGH' region" evidence="7">
    <location>
        <begin position="15"/>
        <end position="25"/>
    </location>
</feature>
<dbReference type="Gene3D" id="1.10.10.350">
    <property type="match status" value="1"/>
</dbReference>
<dbReference type="GO" id="GO:0004818">
    <property type="term" value="F:glutamate-tRNA ligase activity"/>
    <property type="evidence" value="ECO:0007669"/>
    <property type="project" value="UniProtKB-UniRule"/>
</dbReference>
<evidence type="ECO:0000256" key="5">
    <source>
        <dbReference type="ARBA" id="ARBA00022917"/>
    </source>
</evidence>
<comment type="function">
    <text evidence="7">Catalyzes the attachment of glutamate to tRNA(Glu) in a two-step reaction: glutamate is first activated by ATP to form Glu-AMP and then transferred to the acceptor end of tRNA(Glu).</text>
</comment>
<dbReference type="Pfam" id="PF00749">
    <property type="entry name" value="tRNA-synt_1c"/>
    <property type="match status" value="1"/>
</dbReference>
<dbReference type="EC" id="6.1.1.17" evidence="7"/>
<comment type="similarity">
    <text evidence="1 7">Belongs to the class-I aminoacyl-tRNA synthetase family. Glutamate--tRNA ligase type 1 subfamily.</text>
</comment>
<dbReference type="Proteomes" id="UP000318509">
    <property type="component" value="Unassembled WGS sequence"/>
</dbReference>
<dbReference type="Pfam" id="PF19269">
    <property type="entry name" value="Anticodon_2"/>
    <property type="match status" value="1"/>
</dbReference>